<dbReference type="AlphaFoldDB" id="A0A151ZI31"/>
<dbReference type="GO" id="GO:0005829">
    <property type="term" value="C:cytosol"/>
    <property type="evidence" value="ECO:0007669"/>
    <property type="project" value="GOC"/>
</dbReference>
<feature type="transmembrane region" description="Helical" evidence="10">
    <location>
        <begin position="90"/>
        <end position="110"/>
    </location>
</feature>
<feature type="transmembrane region" description="Helical" evidence="10">
    <location>
        <begin position="12"/>
        <end position="35"/>
    </location>
</feature>
<dbReference type="OMA" id="MAMFGEY"/>
<dbReference type="OrthoDB" id="542931at2759"/>
<evidence type="ECO:0000256" key="8">
    <source>
        <dbReference type="ARBA" id="ARBA00023136"/>
    </source>
</evidence>
<dbReference type="FunCoup" id="A0A151ZI31">
    <property type="interactions" value="378"/>
</dbReference>
<keyword evidence="3" id="KW-0813">Transport</keyword>
<sequence length="268" mass="29986">MFYKYNQWDPKLIIGQIISIQCLYYAILAGSLYVLDSLFYEQLTLEQIYNYTVLNIHTKYGRITVASTLLNSVFGSICLKYIVERSKKCLDHSASVTIIHLIIVSIYSGFPKTLTWWSIHLISLILMAMFGEYLCMRKELMDIPLSRGKDLDSTPITLNPILSSTIAYNQLQRNNNTKKGNGGVNELSMYSPSSSTSGLKLAGSNSSIENDPISINFGSSDGIPLVNLSSSHKYQPIDVEIIPITTTTTTTATSTSNFELQLKRNYTD</sequence>
<evidence type="ECO:0008006" key="13">
    <source>
        <dbReference type="Google" id="ProtNLM"/>
    </source>
</evidence>
<dbReference type="PANTHER" id="PTHR12952">
    <property type="entry name" value="SYS1"/>
    <property type="match status" value="1"/>
</dbReference>
<organism evidence="11 12">
    <name type="scientific">Tieghemostelium lacteum</name>
    <name type="common">Slime mold</name>
    <name type="synonym">Dictyostelium lacteum</name>
    <dbReference type="NCBI Taxonomy" id="361077"/>
    <lineage>
        <taxon>Eukaryota</taxon>
        <taxon>Amoebozoa</taxon>
        <taxon>Evosea</taxon>
        <taxon>Eumycetozoa</taxon>
        <taxon>Dictyostelia</taxon>
        <taxon>Dictyosteliales</taxon>
        <taxon>Raperosteliaceae</taxon>
        <taxon>Tieghemostelium</taxon>
    </lineage>
</organism>
<dbReference type="STRING" id="361077.A0A151ZI31"/>
<comment type="caution">
    <text evidence="11">The sequence shown here is derived from an EMBL/GenBank/DDBJ whole genome shotgun (WGS) entry which is preliminary data.</text>
</comment>
<dbReference type="InParanoid" id="A0A151ZI31"/>
<reference evidence="11 12" key="1">
    <citation type="submission" date="2015-12" db="EMBL/GenBank/DDBJ databases">
        <title>Dictyostelia acquired genes for synthesis and detection of signals that induce cell-type specialization by lateral gene transfer from prokaryotes.</title>
        <authorList>
            <person name="Gloeckner G."/>
            <person name="Schaap P."/>
        </authorList>
    </citation>
    <scope>NUCLEOTIDE SEQUENCE [LARGE SCALE GENOMIC DNA]</scope>
    <source>
        <strain evidence="11 12">TK</strain>
    </source>
</reference>
<protein>
    <recommendedName>
        <fullName evidence="13">Protein SYS1 homolog</fullName>
    </recommendedName>
</protein>
<keyword evidence="12" id="KW-1185">Reference proteome</keyword>
<keyword evidence="6 10" id="KW-1133">Transmembrane helix</keyword>
<dbReference type="GO" id="GO:0043001">
    <property type="term" value="P:Golgi to plasma membrane protein transport"/>
    <property type="evidence" value="ECO:0007669"/>
    <property type="project" value="TreeGrafter"/>
</dbReference>
<keyword evidence="8 10" id="KW-0472">Membrane</keyword>
<comment type="subcellular location">
    <subcellularLocation>
        <location evidence="1">Golgi apparatus membrane</location>
        <topology evidence="1">Multi-pass membrane protein</topology>
    </subcellularLocation>
</comment>
<dbReference type="Proteomes" id="UP000076078">
    <property type="component" value="Unassembled WGS sequence"/>
</dbReference>
<dbReference type="Pfam" id="PF09801">
    <property type="entry name" value="SYS1"/>
    <property type="match status" value="1"/>
</dbReference>
<dbReference type="GO" id="GO:0005802">
    <property type="term" value="C:trans-Golgi network"/>
    <property type="evidence" value="ECO:0007669"/>
    <property type="project" value="TreeGrafter"/>
</dbReference>
<evidence type="ECO:0000256" key="1">
    <source>
        <dbReference type="ARBA" id="ARBA00004653"/>
    </source>
</evidence>
<dbReference type="InterPro" id="IPR019185">
    <property type="entry name" value="Integral_membrane_SYS1-rel"/>
</dbReference>
<dbReference type="PANTHER" id="PTHR12952:SF0">
    <property type="entry name" value="PROTEIN SYS1 HOMOLOG"/>
    <property type="match status" value="1"/>
</dbReference>
<evidence type="ECO:0000313" key="11">
    <source>
        <dbReference type="EMBL" id="KYQ93504.1"/>
    </source>
</evidence>
<evidence type="ECO:0000256" key="2">
    <source>
        <dbReference type="ARBA" id="ARBA00008160"/>
    </source>
</evidence>
<evidence type="ECO:0000313" key="12">
    <source>
        <dbReference type="Proteomes" id="UP000076078"/>
    </source>
</evidence>
<dbReference type="GO" id="GO:0000139">
    <property type="term" value="C:Golgi membrane"/>
    <property type="evidence" value="ECO:0007669"/>
    <property type="project" value="UniProtKB-SubCell"/>
</dbReference>
<comment type="similarity">
    <text evidence="2">Belongs to the SYS1 family.</text>
</comment>
<evidence type="ECO:0000256" key="10">
    <source>
        <dbReference type="SAM" id="Phobius"/>
    </source>
</evidence>
<evidence type="ECO:0000256" key="7">
    <source>
        <dbReference type="ARBA" id="ARBA00023034"/>
    </source>
</evidence>
<evidence type="ECO:0000256" key="4">
    <source>
        <dbReference type="ARBA" id="ARBA00022692"/>
    </source>
</evidence>
<evidence type="ECO:0000256" key="9">
    <source>
        <dbReference type="SAM" id="MobiDB-lite"/>
    </source>
</evidence>
<feature type="transmembrane region" description="Helical" evidence="10">
    <location>
        <begin position="63"/>
        <end position="83"/>
    </location>
</feature>
<dbReference type="EMBL" id="LODT01000028">
    <property type="protein sequence ID" value="KYQ93504.1"/>
    <property type="molecule type" value="Genomic_DNA"/>
</dbReference>
<keyword evidence="7" id="KW-0333">Golgi apparatus</keyword>
<feature type="compositionally biased region" description="Polar residues" evidence="9">
    <location>
        <begin position="188"/>
        <end position="197"/>
    </location>
</feature>
<feature type="region of interest" description="Disordered" evidence="9">
    <location>
        <begin position="174"/>
        <end position="197"/>
    </location>
</feature>
<evidence type="ECO:0000256" key="6">
    <source>
        <dbReference type="ARBA" id="ARBA00022989"/>
    </source>
</evidence>
<dbReference type="GO" id="GO:0034067">
    <property type="term" value="P:protein localization to Golgi apparatus"/>
    <property type="evidence" value="ECO:0007669"/>
    <property type="project" value="TreeGrafter"/>
</dbReference>
<accession>A0A151ZI31</accession>
<evidence type="ECO:0000256" key="5">
    <source>
        <dbReference type="ARBA" id="ARBA00022927"/>
    </source>
</evidence>
<gene>
    <name evidence="11" type="ORF">DLAC_06201</name>
</gene>
<proteinExistence type="inferred from homology"/>
<name>A0A151ZI31_TIELA</name>
<keyword evidence="4 10" id="KW-0812">Transmembrane</keyword>
<keyword evidence="5" id="KW-0653">Protein transport</keyword>
<evidence type="ECO:0000256" key="3">
    <source>
        <dbReference type="ARBA" id="ARBA00022448"/>
    </source>
</evidence>
<feature type="transmembrane region" description="Helical" evidence="10">
    <location>
        <begin position="116"/>
        <end position="135"/>
    </location>
</feature>
<dbReference type="GO" id="GO:0006895">
    <property type="term" value="P:Golgi to endosome transport"/>
    <property type="evidence" value="ECO:0007669"/>
    <property type="project" value="TreeGrafter"/>
</dbReference>